<gene>
    <name evidence="1" type="ORF">PREVCOP_04389</name>
</gene>
<protein>
    <submittedName>
        <fullName evidence="1">Uncharacterized protein</fullName>
    </submittedName>
</protein>
<keyword evidence="2" id="KW-1185">Reference proteome</keyword>
<dbReference type="STRING" id="537011.PREVCOP_04389"/>
<evidence type="ECO:0000313" key="2">
    <source>
        <dbReference type="Proteomes" id="UP000004477"/>
    </source>
</evidence>
<dbReference type="PaxDb" id="537011-PREVCOP_04389"/>
<sequence>MDDYELLLCQNENKRLRGIIERLEDKVRDSSIRFATYCADYEAKIAQLKGRYIIKELDNYKSAYHYINDQYRTLIKTQEELTKYIESSLRLLEIEQSKYKDYIAASKRGLLQPVFLIEASKAIDFLNLLNAKLNAFKEYPIAEELDKMLKKNAEEKDAGVTGFRSLINPRYKAEEFLKELHKLIDGHKCKEHVPYILILLEEKALSRKPTWKEMREEFKDIGASSNSNYCKFMKFKLTPVKTGECFDEEEVLSKRSIIEDILEKYNTHFISDFPF</sequence>
<dbReference type="AlphaFoldDB" id="D1PB13"/>
<name>D1PB13_9BACT</name>
<dbReference type="Proteomes" id="UP000004477">
    <property type="component" value="Unassembled WGS sequence"/>
</dbReference>
<accession>D1PB13</accession>
<evidence type="ECO:0000313" key="1">
    <source>
        <dbReference type="EMBL" id="EFB35970.1"/>
    </source>
</evidence>
<proteinExistence type="predicted"/>
<reference evidence="1" key="1">
    <citation type="submission" date="2009-11" db="EMBL/GenBank/DDBJ databases">
        <authorList>
            <person name="Weinstock G."/>
            <person name="Sodergren E."/>
            <person name="Clifton S."/>
            <person name="Fulton L."/>
            <person name="Fulton B."/>
            <person name="Courtney L."/>
            <person name="Fronick C."/>
            <person name="Harrison M."/>
            <person name="Strong C."/>
            <person name="Farmer C."/>
            <person name="Delahaunty K."/>
            <person name="Markovic C."/>
            <person name="Hall O."/>
            <person name="Minx P."/>
            <person name="Tomlinson C."/>
            <person name="Mitreva M."/>
            <person name="Nelson J."/>
            <person name="Hou S."/>
            <person name="Wollam A."/>
            <person name="Pepin K.H."/>
            <person name="Johnson M."/>
            <person name="Bhonagiri V."/>
            <person name="Nash W.E."/>
            <person name="Warren W."/>
            <person name="Chinwalla A."/>
            <person name="Mardis E.R."/>
            <person name="Wilson R.K."/>
        </authorList>
    </citation>
    <scope>NUCLEOTIDE SEQUENCE [LARGE SCALE GENOMIC DNA]</scope>
    <source>
        <strain evidence="1">DSM 18205</strain>
    </source>
</reference>
<dbReference type="HOGENOM" id="CLU_1011427_0_0_10"/>
<dbReference type="RefSeq" id="WP_006847106.1">
    <property type="nucleotide sequence ID" value="NZ_CP085932.1"/>
</dbReference>
<dbReference type="GeneID" id="69848649"/>
<comment type="caution">
    <text evidence="1">The sequence shown here is derived from an EMBL/GenBank/DDBJ whole genome shotgun (WGS) entry which is preliminary data.</text>
</comment>
<organism evidence="1 2">
    <name type="scientific">Segatella copri DSM 18205</name>
    <dbReference type="NCBI Taxonomy" id="537011"/>
    <lineage>
        <taxon>Bacteria</taxon>
        <taxon>Pseudomonadati</taxon>
        <taxon>Bacteroidota</taxon>
        <taxon>Bacteroidia</taxon>
        <taxon>Bacteroidales</taxon>
        <taxon>Prevotellaceae</taxon>
        <taxon>Segatella</taxon>
    </lineage>
</organism>
<dbReference type="EMBL" id="ACBX02000011">
    <property type="protein sequence ID" value="EFB35970.1"/>
    <property type="molecule type" value="Genomic_DNA"/>
</dbReference>